<dbReference type="GO" id="GO:0016020">
    <property type="term" value="C:membrane"/>
    <property type="evidence" value="ECO:0007669"/>
    <property type="project" value="UniProtKB-SubCell"/>
</dbReference>
<protein>
    <recommendedName>
        <fullName evidence="6">Protein root UVB sensitive/RUS domain-containing protein</fullName>
    </recommendedName>
</protein>
<dbReference type="AlphaFoldDB" id="A0AAD9NXT2"/>
<reference evidence="7" key="1">
    <citation type="journal article" date="2023" name="Mol. Biol. Evol.">
        <title>Third-Generation Sequencing Reveals the Adaptive Role of the Epigenome in Three Deep-Sea Polychaetes.</title>
        <authorList>
            <person name="Perez M."/>
            <person name="Aroh O."/>
            <person name="Sun Y."/>
            <person name="Lan Y."/>
            <person name="Juniper S.K."/>
            <person name="Young C.R."/>
            <person name="Angers B."/>
            <person name="Qian P.Y."/>
        </authorList>
    </citation>
    <scope>NUCLEOTIDE SEQUENCE</scope>
    <source>
        <strain evidence="7">R07B-5</strain>
    </source>
</reference>
<evidence type="ECO:0000256" key="3">
    <source>
        <dbReference type="ARBA" id="ARBA00022692"/>
    </source>
</evidence>
<dbReference type="Pfam" id="PF04884">
    <property type="entry name" value="UVB_sens_prot"/>
    <property type="match status" value="1"/>
</dbReference>
<keyword evidence="4" id="KW-1133">Transmembrane helix</keyword>
<accession>A0AAD9NXT2</accession>
<evidence type="ECO:0000256" key="5">
    <source>
        <dbReference type="ARBA" id="ARBA00023136"/>
    </source>
</evidence>
<evidence type="ECO:0000256" key="1">
    <source>
        <dbReference type="ARBA" id="ARBA00004370"/>
    </source>
</evidence>
<evidence type="ECO:0000313" key="7">
    <source>
        <dbReference type="EMBL" id="KAK2184469.1"/>
    </source>
</evidence>
<name>A0AAD9NXT2_RIDPI</name>
<dbReference type="PANTHER" id="PTHR12770">
    <property type="entry name" value="RUS1 FAMILY PROTEIN C16ORF58"/>
    <property type="match status" value="1"/>
</dbReference>
<gene>
    <name evidence="7" type="ORF">NP493_265g01061</name>
</gene>
<organism evidence="7 8">
    <name type="scientific">Ridgeia piscesae</name>
    <name type="common">Tubeworm</name>
    <dbReference type="NCBI Taxonomy" id="27915"/>
    <lineage>
        <taxon>Eukaryota</taxon>
        <taxon>Metazoa</taxon>
        <taxon>Spiralia</taxon>
        <taxon>Lophotrochozoa</taxon>
        <taxon>Annelida</taxon>
        <taxon>Polychaeta</taxon>
        <taxon>Sedentaria</taxon>
        <taxon>Canalipalpata</taxon>
        <taxon>Sabellida</taxon>
        <taxon>Siboglinidae</taxon>
        <taxon>Ridgeia</taxon>
    </lineage>
</organism>
<sequence length="136" mass="15331">MEQIVCREKYGSESLRKSYIRGNDDQLRTVELSRRFGSTSDFFRSVFLPQGYPDSVSNDYLDYQIWDTIQAFCSSITGALAAQAILKGVGVGDENATVLAATMTWLFKGKLFIYPSQQLVRVSTFCIPFPFLMVAK</sequence>
<dbReference type="InterPro" id="IPR006968">
    <property type="entry name" value="RUS_fam"/>
</dbReference>
<dbReference type="EMBL" id="JAODUO010000264">
    <property type="protein sequence ID" value="KAK2184469.1"/>
    <property type="molecule type" value="Genomic_DNA"/>
</dbReference>
<comment type="caution">
    <text evidence="7">The sequence shown here is derived from an EMBL/GenBank/DDBJ whole genome shotgun (WGS) entry which is preliminary data.</text>
</comment>
<proteinExistence type="inferred from homology"/>
<evidence type="ECO:0000313" key="8">
    <source>
        <dbReference type="Proteomes" id="UP001209878"/>
    </source>
</evidence>
<keyword evidence="8" id="KW-1185">Reference proteome</keyword>
<evidence type="ECO:0000259" key="6">
    <source>
        <dbReference type="Pfam" id="PF04884"/>
    </source>
</evidence>
<evidence type="ECO:0000256" key="2">
    <source>
        <dbReference type="ARBA" id="ARBA00007558"/>
    </source>
</evidence>
<comment type="similarity">
    <text evidence="2">Belongs to the RUS1 family.</text>
</comment>
<dbReference type="InterPro" id="IPR054549">
    <property type="entry name" value="UVB_sens_RUS_dom"/>
</dbReference>
<evidence type="ECO:0000256" key="4">
    <source>
        <dbReference type="ARBA" id="ARBA00022989"/>
    </source>
</evidence>
<dbReference type="PANTHER" id="PTHR12770:SF31">
    <property type="entry name" value="RUS FAMILY MEMBER 1"/>
    <property type="match status" value="1"/>
</dbReference>
<keyword evidence="3" id="KW-0812">Transmembrane</keyword>
<comment type="subcellular location">
    <subcellularLocation>
        <location evidence="1">Membrane</location>
    </subcellularLocation>
</comment>
<feature type="domain" description="Protein root UVB sensitive/RUS" evidence="6">
    <location>
        <begin position="38"/>
        <end position="108"/>
    </location>
</feature>
<dbReference type="Proteomes" id="UP001209878">
    <property type="component" value="Unassembled WGS sequence"/>
</dbReference>
<keyword evidence="5" id="KW-0472">Membrane</keyword>